<proteinExistence type="predicted"/>
<dbReference type="Pfam" id="PF02656">
    <property type="entry name" value="DUF202"/>
    <property type="match status" value="1"/>
</dbReference>
<comment type="subcellular location">
    <subcellularLocation>
        <location evidence="1">Cell membrane</location>
        <topology evidence="1">Multi-pass membrane protein</topology>
    </subcellularLocation>
</comment>
<dbReference type="GO" id="GO:0005886">
    <property type="term" value="C:plasma membrane"/>
    <property type="evidence" value="ECO:0007669"/>
    <property type="project" value="UniProtKB-SubCell"/>
</dbReference>
<dbReference type="InterPro" id="IPR052053">
    <property type="entry name" value="IM_YidH-like"/>
</dbReference>
<evidence type="ECO:0000256" key="5">
    <source>
        <dbReference type="ARBA" id="ARBA00023136"/>
    </source>
</evidence>
<feature type="domain" description="DUF202" evidence="7">
    <location>
        <begin position="16"/>
        <end position="80"/>
    </location>
</feature>
<sequence>MTQIHPPAEDLDVDIRFLLANERTLLAWLRTALTLMAGGVALAQFAGDRLLAQLVGLSLLGLGSLGGVIGYLRFRATGRAIRAGQLPTAGHGPALMTVAIIGLVTAVVTAYFLS</sequence>
<evidence type="ECO:0000259" key="7">
    <source>
        <dbReference type="Pfam" id="PF02656"/>
    </source>
</evidence>
<evidence type="ECO:0000256" key="6">
    <source>
        <dbReference type="SAM" id="Phobius"/>
    </source>
</evidence>
<protein>
    <submittedName>
        <fullName evidence="8">Membrane protein</fullName>
    </submittedName>
</protein>
<dbReference type="InterPro" id="IPR003807">
    <property type="entry name" value="DUF202"/>
</dbReference>
<reference evidence="8" key="1">
    <citation type="submission" date="2021-01" db="EMBL/GenBank/DDBJ databases">
        <title>Whole genome shotgun sequence of Rhizocola hellebori NBRC 109834.</title>
        <authorList>
            <person name="Komaki H."/>
            <person name="Tamura T."/>
        </authorList>
    </citation>
    <scope>NUCLEOTIDE SEQUENCE</scope>
    <source>
        <strain evidence="8">NBRC 109834</strain>
    </source>
</reference>
<accession>A0A8J3Q828</accession>
<comment type="caution">
    <text evidence="8">The sequence shown here is derived from an EMBL/GenBank/DDBJ whole genome shotgun (WGS) entry which is preliminary data.</text>
</comment>
<dbReference type="AlphaFoldDB" id="A0A8J3Q828"/>
<keyword evidence="9" id="KW-1185">Reference proteome</keyword>
<gene>
    <name evidence="8" type="primary">yidH</name>
    <name evidence="8" type="ORF">Rhe02_32010</name>
</gene>
<evidence type="ECO:0000313" key="9">
    <source>
        <dbReference type="Proteomes" id="UP000612899"/>
    </source>
</evidence>
<organism evidence="8 9">
    <name type="scientific">Rhizocola hellebori</name>
    <dbReference type="NCBI Taxonomy" id="1392758"/>
    <lineage>
        <taxon>Bacteria</taxon>
        <taxon>Bacillati</taxon>
        <taxon>Actinomycetota</taxon>
        <taxon>Actinomycetes</taxon>
        <taxon>Micromonosporales</taxon>
        <taxon>Micromonosporaceae</taxon>
        <taxon>Rhizocola</taxon>
    </lineage>
</organism>
<dbReference type="EMBL" id="BONY01000017">
    <property type="protein sequence ID" value="GIH05134.1"/>
    <property type="molecule type" value="Genomic_DNA"/>
</dbReference>
<evidence type="ECO:0000256" key="1">
    <source>
        <dbReference type="ARBA" id="ARBA00004651"/>
    </source>
</evidence>
<feature type="transmembrane region" description="Helical" evidence="6">
    <location>
        <begin position="51"/>
        <end position="72"/>
    </location>
</feature>
<dbReference type="PANTHER" id="PTHR34187:SF2">
    <property type="entry name" value="DUF202 DOMAIN-CONTAINING PROTEIN"/>
    <property type="match status" value="1"/>
</dbReference>
<dbReference type="RefSeq" id="WP_203909006.1">
    <property type="nucleotide sequence ID" value="NZ_BONY01000017.1"/>
</dbReference>
<feature type="transmembrane region" description="Helical" evidence="6">
    <location>
        <begin position="25"/>
        <end position="45"/>
    </location>
</feature>
<name>A0A8J3Q828_9ACTN</name>
<evidence type="ECO:0000313" key="8">
    <source>
        <dbReference type="EMBL" id="GIH05134.1"/>
    </source>
</evidence>
<keyword evidence="4 6" id="KW-1133">Transmembrane helix</keyword>
<keyword evidence="5 6" id="KW-0472">Membrane</keyword>
<evidence type="ECO:0000256" key="2">
    <source>
        <dbReference type="ARBA" id="ARBA00022475"/>
    </source>
</evidence>
<keyword evidence="2" id="KW-1003">Cell membrane</keyword>
<evidence type="ECO:0000256" key="3">
    <source>
        <dbReference type="ARBA" id="ARBA00022692"/>
    </source>
</evidence>
<keyword evidence="3 6" id="KW-0812">Transmembrane</keyword>
<evidence type="ECO:0000256" key="4">
    <source>
        <dbReference type="ARBA" id="ARBA00022989"/>
    </source>
</evidence>
<feature type="transmembrane region" description="Helical" evidence="6">
    <location>
        <begin position="93"/>
        <end position="113"/>
    </location>
</feature>
<dbReference type="Proteomes" id="UP000612899">
    <property type="component" value="Unassembled WGS sequence"/>
</dbReference>
<dbReference type="PANTHER" id="PTHR34187">
    <property type="entry name" value="FGR18P"/>
    <property type="match status" value="1"/>
</dbReference>